<reference evidence="2 3" key="1">
    <citation type="submission" date="2024-02" db="EMBL/GenBank/DDBJ databases">
        <title>De novo assembly and annotation of 12 fungi associated with fruit tree decline syndrome in Ontario, Canada.</title>
        <authorList>
            <person name="Sulman M."/>
            <person name="Ellouze W."/>
            <person name="Ilyukhin E."/>
        </authorList>
    </citation>
    <scope>NUCLEOTIDE SEQUENCE [LARGE SCALE GENOMIC DNA]</scope>
    <source>
        <strain evidence="2 3">M1-105</strain>
    </source>
</reference>
<dbReference type="EMBL" id="JAJVDC020000242">
    <property type="protein sequence ID" value="KAL1617098.1"/>
    <property type="molecule type" value="Genomic_DNA"/>
</dbReference>
<evidence type="ECO:0000313" key="3">
    <source>
        <dbReference type="Proteomes" id="UP001521116"/>
    </source>
</evidence>
<comment type="caution">
    <text evidence="2">The sequence shown here is derived from an EMBL/GenBank/DDBJ whole genome shotgun (WGS) entry which is preliminary data.</text>
</comment>
<evidence type="ECO:0000259" key="1">
    <source>
        <dbReference type="Pfam" id="PF06985"/>
    </source>
</evidence>
<evidence type="ECO:0000313" key="2">
    <source>
        <dbReference type="EMBL" id="KAL1617098.1"/>
    </source>
</evidence>
<dbReference type="PANTHER" id="PTHR33112">
    <property type="entry name" value="DOMAIN PROTEIN, PUTATIVE-RELATED"/>
    <property type="match status" value="1"/>
</dbReference>
<accession>A0ABR3SCD7</accession>
<organism evidence="2 3">
    <name type="scientific">Neofusicoccum ribis</name>
    <dbReference type="NCBI Taxonomy" id="45134"/>
    <lineage>
        <taxon>Eukaryota</taxon>
        <taxon>Fungi</taxon>
        <taxon>Dikarya</taxon>
        <taxon>Ascomycota</taxon>
        <taxon>Pezizomycotina</taxon>
        <taxon>Dothideomycetes</taxon>
        <taxon>Dothideomycetes incertae sedis</taxon>
        <taxon>Botryosphaeriales</taxon>
        <taxon>Botryosphaeriaceae</taxon>
        <taxon>Neofusicoccum</taxon>
    </lineage>
</organism>
<keyword evidence="3" id="KW-1185">Reference proteome</keyword>
<dbReference type="InterPro" id="IPR010730">
    <property type="entry name" value="HET"/>
</dbReference>
<dbReference type="Pfam" id="PF06985">
    <property type="entry name" value="HET"/>
    <property type="match status" value="1"/>
</dbReference>
<protein>
    <recommendedName>
        <fullName evidence="1">Heterokaryon incompatibility domain-containing protein</fullName>
    </recommendedName>
</protein>
<name>A0ABR3SCD7_9PEZI</name>
<gene>
    <name evidence="2" type="ORF">SLS56_011140</name>
</gene>
<sequence length="557" mass="63542">MASHEAGLCRQQGCVYLLSSNNFQVGKPEDGVMGTMGYHKFYKATEAEYEEYFYEQCTQCEEEQGLVASETEICLHCRHLRLRHFFVCTSLPGERYRSLRLRLGNLEELRQRSENCVFCNLICAAVETQCIAAKDLLEERLDNMFPELYSTERSVYLSRNRRTEIVYAKSFLGENARGIQKVDSTPLTVHIETFTTTPQASLSKEGLRKAAVSIDRTLSWEKVKGWLEECDSKHQHETQLEKASEIILPPGFMVLDVKNKCIVDGTPDCRYIALSYVWGAFQPGDLATTKSTIDFLKKPASLNKETVPATIWDSLAVCQELDVPFLWVDRLCIVQDGEAQKMEQINGMDAIYSRAYITICAVGGAHSRAGLCGTTNTPRSLQQGFVRIGNLGLVTELPDTRVWRGEAWWKRGWTYQEYVLSGRSLLFTPWQVSFECAAGVLFEGPTNEMSIGDWEHPINSTTFDRYEGIVREYNNRILSWQSDVYNGFIGVFKSLYRNLDQFIYGLPAVDFDKAILWDTETLLDGMIPRYTENNWLRSKLRKESARSACFVHQMATS</sequence>
<feature type="domain" description="Heterokaryon incompatibility" evidence="1">
    <location>
        <begin position="271"/>
        <end position="417"/>
    </location>
</feature>
<dbReference type="PANTHER" id="PTHR33112:SF12">
    <property type="entry name" value="HETEROKARYON INCOMPATIBILITY DOMAIN-CONTAINING PROTEIN"/>
    <property type="match status" value="1"/>
</dbReference>
<proteinExistence type="predicted"/>
<dbReference type="Proteomes" id="UP001521116">
    <property type="component" value="Unassembled WGS sequence"/>
</dbReference>